<keyword evidence="4" id="KW-1185">Reference proteome</keyword>
<feature type="transmembrane region" description="Helical" evidence="2">
    <location>
        <begin position="40"/>
        <end position="61"/>
    </location>
</feature>
<dbReference type="EMBL" id="JACSQC010000003">
    <property type="protein sequence ID" value="MBD8043836.1"/>
    <property type="molecule type" value="Genomic_DNA"/>
</dbReference>
<evidence type="ECO:0000256" key="2">
    <source>
        <dbReference type="SAM" id="Phobius"/>
    </source>
</evidence>
<accession>A0ABR8YHY7</accession>
<keyword evidence="2" id="KW-0812">Transmembrane</keyword>
<protein>
    <submittedName>
        <fullName evidence="3">DUF2254 domain-containing protein</fullName>
    </submittedName>
</protein>
<comment type="caution">
    <text evidence="3">The sequence shown here is derived from an EMBL/GenBank/DDBJ whole genome shotgun (WGS) entry which is preliminary data.</text>
</comment>
<proteinExistence type="predicted"/>
<dbReference type="RefSeq" id="WP_225217153.1">
    <property type="nucleotide sequence ID" value="NZ_JACSQC010000003.1"/>
</dbReference>
<evidence type="ECO:0000313" key="4">
    <source>
        <dbReference type="Proteomes" id="UP000652763"/>
    </source>
</evidence>
<feature type="region of interest" description="Disordered" evidence="1">
    <location>
        <begin position="1"/>
        <end position="26"/>
    </location>
</feature>
<sequence>MHKVSVPGSMRDPSTVRKPGGTAGSRPRFRFNRESLRASLWFWPVLACLGALLLTLLLLPVRPDGGPGSADWLWPSGVDAAATLLQTVATSVMTAATVTFSLTVVALQLASQQFSPRLLREFARDPLTQVVLAVLLATFVVSITGLRGMDPERPVPVLVVALVYALGIGCAAVLLLFIGHITRSLRVDTMMLTVHQTCLAVLDDTYPASEKGEVQTFPAAAGGTLVPAVRSGIVQAVHWQPLMRILEEQRLVLRMQVQPGDHVTVGTPVATVWHDDGGGAVDLAGLRQCLVDALEIGYERTPEQDAALGLRQLTDIAVKATSWSINDPITAAHALGYCADLLVDIQRRRLGPEGHADSAGTVRLVTVGRDYRYFLDLVCGPVRRFANSEPIVLTAILRLLRDCAANAVNQDQRNEIRRQAELVLETMADGLIGADELEIRDMARRVHAAADGKIEEAFADRAGETRSV</sequence>
<feature type="transmembrane region" description="Helical" evidence="2">
    <location>
        <begin position="127"/>
        <end position="146"/>
    </location>
</feature>
<dbReference type="InterPro" id="IPR018723">
    <property type="entry name" value="DUF2254_membrane"/>
</dbReference>
<evidence type="ECO:0000313" key="3">
    <source>
        <dbReference type="EMBL" id="MBD8043836.1"/>
    </source>
</evidence>
<name>A0ABR8YHY7_9MICC</name>
<keyword evidence="2" id="KW-1133">Transmembrane helix</keyword>
<gene>
    <name evidence="3" type="ORF">H9638_08410</name>
</gene>
<dbReference type="Pfam" id="PF10011">
    <property type="entry name" value="DUF2254"/>
    <property type="match status" value="1"/>
</dbReference>
<feature type="transmembrane region" description="Helical" evidence="2">
    <location>
        <begin position="81"/>
        <end position="107"/>
    </location>
</feature>
<evidence type="ECO:0000256" key="1">
    <source>
        <dbReference type="SAM" id="MobiDB-lite"/>
    </source>
</evidence>
<reference evidence="3 4" key="1">
    <citation type="submission" date="2020-08" db="EMBL/GenBank/DDBJ databases">
        <title>A Genomic Blueprint of the Chicken Gut Microbiome.</title>
        <authorList>
            <person name="Gilroy R."/>
            <person name="Ravi A."/>
            <person name="Getino M."/>
            <person name="Pursley I."/>
            <person name="Horton D.L."/>
            <person name="Alikhan N.-F."/>
            <person name="Baker D."/>
            <person name="Gharbi K."/>
            <person name="Hall N."/>
            <person name="Watson M."/>
            <person name="Adriaenssens E.M."/>
            <person name="Foster-Nyarko E."/>
            <person name="Jarju S."/>
            <person name="Secka A."/>
            <person name="Antonio M."/>
            <person name="Oren A."/>
            <person name="Chaudhuri R."/>
            <person name="La Ragione R.M."/>
            <person name="Hildebrand F."/>
            <person name="Pallen M.J."/>
        </authorList>
    </citation>
    <scope>NUCLEOTIDE SEQUENCE [LARGE SCALE GENOMIC DNA]</scope>
    <source>
        <strain evidence="3 4">Sa2BUA2</strain>
    </source>
</reference>
<organism evidence="3 4">
    <name type="scientific">Arthrobacter pullicola</name>
    <dbReference type="NCBI Taxonomy" id="2762224"/>
    <lineage>
        <taxon>Bacteria</taxon>
        <taxon>Bacillati</taxon>
        <taxon>Actinomycetota</taxon>
        <taxon>Actinomycetes</taxon>
        <taxon>Micrococcales</taxon>
        <taxon>Micrococcaceae</taxon>
        <taxon>Arthrobacter</taxon>
    </lineage>
</organism>
<keyword evidence="2" id="KW-0472">Membrane</keyword>
<feature type="transmembrane region" description="Helical" evidence="2">
    <location>
        <begin position="158"/>
        <end position="181"/>
    </location>
</feature>
<dbReference type="Proteomes" id="UP000652763">
    <property type="component" value="Unassembled WGS sequence"/>
</dbReference>